<accession>A0A4R5KW48</accession>
<keyword evidence="4" id="KW-1185">Reference proteome</keyword>
<name>A0A4R5KW48_9BACL</name>
<dbReference type="PANTHER" id="PTHR34351">
    <property type="entry name" value="SLR1927 PROTEIN-RELATED"/>
    <property type="match status" value="1"/>
</dbReference>
<dbReference type="AlphaFoldDB" id="A0A4R5KW48"/>
<feature type="transmembrane region" description="Helical" evidence="1">
    <location>
        <begin position="6"/>
        <end position="24"/>
    </location>
</feature>
<evidence type="ECO:0000313" key="3">
    <source>
        <dbReference type="EMBL" id="TDF99732.1"/>
    </source>
</evidence>
<gene>
    <name evidence="3" type="ORF">E1757_07875</name>
</gene>
<evidence type="ECO:0000259" key="2">
    <source>
        <dbReference type="Pfam" id="PF01882"/>
    </source>
</evidence>
<sequence>MAIHWFLLVAIIVIIIQALLFRYFGRQGLKYDRYFSKRACFQGEETEMVERIANRSLMPVPWLRLEALMHFSLKFHSQAGLDISGGSMFQNHKSFFSLMPFTQITRKHRIMCSKRGCYRLNSASLTFGDLMGLYRQSLRLTLDVELLVYPRIAELSELALPSHSWQGDMTVRRWIVDDPFMISGVREYRYGDPLNGINWKATARSGVLQVHQRDYTADHRLMIVLNVEDHEKMWNQVNDPELFEHGISCAAAYAQAAVGQGMEAGFASNAHLIDEPKQRVLVEPRSGPDQMTYLLETMARLVVARSMPFDELLEQFAEPGHGGSRLDLLIISAYVSDKMQAVIDRLIDNGNGVDVYLLRNEQHTADSVEQAGAGA</sequence>
<organism evidence="3 4">
    <name type="scientific">Paenibacillus piri</name>
    <dbReference type="NCBI Taxonomy" id="2547395"/>
    <lineage>
        <taxon>Bacteria</taxon>
        <taxon>Bacillati</taxon>
        <taxon>Bacillota</taxon>
        <taxon>Bacilli</taxon>
        <taxon>Bacillales</taxon>
        <taxon>Paenibacillaceae</taxon>
        <taxon>Paenibacillus</taxon>
    </lineage>
</organism>
<dbReference type="EMBL" id="SMRT01000002">
    <property type="protein sequence ID" value="TDF99732.1"/>
    <property type="molecule type" value="Genomic_DNA"/>
</dbReference>
<dbReference type="OrthoDB" id="9789943at2"/>
<dbReference type="Proteomes" id="UP000295636">
    <property type="component" value="Unassembled WGS sequence"/>
</dbReference>
<protein>
    <submittedName>
        <fullName evidence="3">DUF58 domain-containing protein</fullName>
    </submittedName>
</protein>
<keyword evidence="1" id="KW-0472">Membrane</keyword>
<dbReference type="RefSeq" id="WP_133226398.1">
    <property type="nucleotide sequence ID" value="NZ_SMRT01000002.1"/>
</dbReference>
<evidence type="ECO:0000313" key="4">
    <source>
        <dbReference type="Proteomes" id="UP000295636"/>
    </source>
</evidence>
<keyword evidence="1" id="KW-1133">Transmembrane helix</keyword>
<evidence type="ECO:0000256" key="1">
    <source>
        <dbReference type="SAM" id="Phobius"/>
    </source>
</evidence>
<dbReference type="PANTHER" id="PTHR34351:SF2">
    <property type="entry name" value="DUF58 DOMAIN-CONTAINING PROTEIN"/>
    <property type="match status" value="1"/>
</dbReference>
<proteinExistence type="predicted"/>
<keyword evidence="1" id="KW-0812">Transmembrane</keyword>
<feature type="domain" description="DUF58" evidence="2">
    <location>
        <begin position="185"/>
        <end position="268"/>
    </location>
</feature>
<comment type="caution">
    <text evidence="3">The sequence shown here is derived from an EMBL/GenBank/DDBJ whole genome shotgun (WGS) entry which is preliminary data.</text>
</comment>
<dbReference type="Pfam" id="PF01882">
    <property type="entry name" value="DUF58"/>
    <property type="match status" value="1"/>
</dbReference>
<reference evidence="3 4" key="1">
    <citation type="submission" date="2019-03" db="EMBL/GenBank/DDBJ databases">
        <title>This is whole genome sequence of Paenibacillus sp MS74 strain.</title>
        <authorList>
            <person name="Trinh H.N."/>
        </authorList>
    </citation>
    <scope>NUCLEOTIDE SEQUENCE [LARGE SCALE GENOMIC DNA]</scope>
    <source>
        <strain evidence="3 4">MS74</strain>
    </source>
</reference>
<dbReference type="InterPro" id="IPR002881">
    <property type="entry name" value="DUF58"/>
</dbReference>